<keyword evidence="1" id="KW-0472">Membrane</keyword>
<dbReference type="AlphaFoldDB" id="A0A0P7UED6"/>
<feature type="non-terminal residue" evidence="4">
    <location>
        <position position="1"/>
    </location>
</feature>
<gene>
    <name evidence="4" type="ORF">Z043_124976</name>
</gene>
<keyword evidence="3" id="KW-0342">GTP-binding</keyword>
<dbReference type="Gene3D" id="3.40.50.300">
    <property type="entry name" value="P-loop containing nucleotide triphosphate hydrolases"/>
    <property type="match status" value="2"/>
</dbReference>
<dbReference type="GO" id="GO:0003924">
    <property type="term" value="F:GTPase activity"/>
    <property type="evidence" value="ECO:0007669"/>
    <property type="project" value="InterPro"/>
</dbReference>
<evidence type="ECO:0000256" key="2">
    <source>
        <dbReference type="ARBA" id="ARBA00022741"/>
    </source>
</evidence>
<dbReference type="GO" id="GO:0005525">
    <property type="term" value="F:GTP binding"/>
    <property type="evidence" value="ECO:0007669"/>
    <property type="project" value="UniProtKB-KW"/>
</dbReference>
<keyword evidence="1" id="KW-1003">Cell membrane</keyword>
<dbReference type="Pfam" id="PF00071">
    <property type="entry name" value="Ras"/>
    <property type="match status" value="1"/>
</dbReference>
<comment type="caution">
    <text evidence="4">The sequence shown here is derived from an EMBL/GenBank/DDBJ whole genome shotgun (WGS) entry which is preliminary data.</text>
</comment>
<dbReference type="SMART" id="SM00175">
    <property type="entry name" value="RAB"/>
    <property type="match status" value="1"/>
</dbReference>
<dbReference type="EMBL" id="JARO02016822">
    <property type="protein sequence ID" value="KPP57318.1"/>
    <property type="molecule type" value="Genomic_DNA"/>
</dbReference>
<dbReference type="GO" id="GO:0016020">
    <property type="term" value="C:membrane"/>
    <property type="evidence" value="ECO:0007669"/>
    <property type="project" value="InterPro"/>
</dbReference>
<dbReference type="InterPro" id="IPR001806">
    <property type="entry name" value="Small_GTPase"/>
</dbReference>
<dbReference type="InterPro" id="IPR027417">
    <property type="entry name" value="P-loop_NTPase"/>
</dbReference>
<dbReference type="Proteomes" id="UP000034805">
    <property type="component" value="Unassembled WGS sequence"/>
</dbReference>
<accession>A0A0P7UED6</accession>
<keyword evidence="2" id="KW-0547">Nucleotide-binding</keyword>
<dbReference type="SUPFAM" id="SSF52540">
    <property type="entry name" value="P-loop containing nucleoside triphosphate hydrolases"/>
    <property type="match status" value="1"/>
</dbReference>
<reference evidence="4 5" key="1">
    <citation type="submission" date="2015-08" db="EMBL/GenBank/DDBJ databases">
        <title>The genome of the Asian arowana (Scleropages formosus).</title>
        <authorList>
            <person name="Tan M.H."/>
            <person name="Gan H.M."/>
            <person name="Croft L.J."/>
            <person name="Austin C.M."/>
        </authorList>
    </citation>
    <scope>NUCLEOTIDE SEQUENCE [LARGE SCALE GENOMIC DNA]</scope>
    <source>
        <strain evidence="4">Aro1</strain>
    </source>
</reference>
<dbReference type="InterPro" id="IPR020849">
    <property type="entry name" value="Small_GTPase_Ras-type"/>
</dbReference>
<protein>
    <submittedName>
        <fullName evidence="4">Ras-related protein M-Ras-like</fullName>
    </submittedName>
</protein>
<name>A0A0P7UED6_SCLFO</name>
<proteinExistence type="predicted"/>
<evidence type="ECO:0000313" key="4">
    <source>
        <dbReference type="EMBL" id="KPP57318.1"/>
    </source>
</evidence>
<sequence>LAVSMATSAVPSDNLPTYKLVVVGDGGVGKSALTIQGRTSLICLFCPSRESFPMILVANKVDLVHLRKVTSEQGREMAAKHSVSVLEASDLCACRQEHGSMVR</sequence>
<dbReference type="SMART" id="SM00173">
    <property type="entry name" value="RAS"/>
    <property type="match status" value="1"/>
</dbReference>
<dbReference type="PANTHER" id="PTHR24070">
    <property type="entry name" value="RAS, DI-RAS, AND RHEB FAMILY MEMBERS OF SMALL GTPASE SUPERFAMILY"/>
    <property type="match status" value="1"/>
</dbReference>
<evidence type="ECO:0000256" key="1">
    <source>
        <dbReference type="ARBA" id="ARBA00022475"/>
    </source>
</evidence>
<dbReference type="GO" id="GO:0007165">
    <property type="term" value="P:signal transduction"/>
    <property type="evidence" value="ECO:0007669"/>
    <property type="project" value="InterPro"/>
</dbReference>
<organism evidence="4 5">
    <name type="scientific">Scleropages formosus</name>
    <name type="common">Asian bonytongue</name>
    <name type="synonym">Osteoglossum formosum</name>
    <dbReference type="NCBI Taxonomy" id="113540"/>
    <lineage>
        <taxon>Eukaryota</taxon>
        <taxon>Metazoa</taxon>
        <taxon>Chordata</taxon>
        <taxon>Craniata</taxon>
        <taxon>Vertebrata</taxon>
        <taxon>Euteleostomi</taxon>
        <taxon>Actinopterygii</taxon>
        <taxon>Neopterygii</taxon>
        <taxon>Teleostei</taxon>
        <taxon>Osteoglossocephala</taxon>
        <taxon>Osteoglossomorpha</taxon>
        <taxon>Osteoglossiformes</taxon>
        <taxon>Osteoglossidae</taxon>
        <taxon>Scleropages</taxon>
    </lineage>
</organism>
<evidence type="ECO:0000313" key="5">
    <source>
        <dbReference type="Proteomes" id="UP000034805"/>
    </source>
</evidence>
<evidence type="ECO:0000256" key="3">
    <source>
        <dbReference type="ARBA" id="ARBA00023134"/>
    </source>
</evidence>